<dbReference type="RefSeq" id="WP_073601319.1">
    <property type="nucleotide sequence ID" value="NZ_MRCB01000036.1"/>
</dbReference>
<dbReference type="AlphaFoldDB" id="A0A1U7H8Y0"/>
<reference evidence="2 3" key="1">
    <citation type="submission" date="2016-11" db="EMBL/GenBank/DDBJ databases">
        <title>Draft Genome Sequences of Nine Cyanobacterial Strains from Diverse Habitats.</title>
        <authorList>
            <person name="Zhu T."/>
            <person name="Hou S."/>
            <person name="Lu X."/>
            <person name="Hess W.R."/>
        </authorList>
    </citation>
    <scope>NUCLEOTIDE SEQUENCE [LARGE SCALE GENOMIC DNA]</scope>
    <source>
        <strain evidence="2 3">NIES-593</strain>
    </source>
</reference>
<dbReference type="Proteomes" id="UP000186868">
    <property type="component" value="Unassembled WGS sequence"/>
</dbReference>
<organism evidence="2 3">
    <name type="scientific">Hydrococcus rivularis NIES-593</name>
    <dbReference type="NCBI Taxonomy" id="1921803"/>
    <lineage>
        <taxon>Bacteria</taxon>
        <taxon>Bacillati</taxon>
        <taxon>Cyanobacteriota</taxon>
        <taxon>Cyanophyceae</taxon>
        <taxon>Pleurocapsales</taxon>
        <taxon>Hydrococcaceae</taxon>
        <taxon>Hydrococcus</taxon>
    </lineage>
</organism>
<dbReference type="OrthoDB" id="937176at2"/>
<protein>
    <recommendedName>
        <fullName evidence="4">PEP-CTERM sorting domain-containing protein</fullName>
    </recommendedName>
</protein>
<feature type="chain" id="PRO_5012188642" description="PEP-CTERM sorting domain-containing protein" evidence="1">
    <location>
        <begin position="28"/>
        <end position="297"/>
    </location>
</feature>
<dbReference type="EMBL" id="MRCB01000036">
    <property type="protein sequence ID" value="OKH19879.1"/>
    <property type="molecule type" value="Genomic_DNA"/>
</dbReference>
<proteinExistence type="predicted"/>
<sequence>MTVAKRLLVGMTGAMFGLLGTTGTAQAVTIFSGAGTDAARAFQDMQAAIGGINNGAAGPQADGFRTINWDGVRLDGTDFGGNTEVIVQDRLVLIPEDRFLDRGTLYDEEYPVSGDGFESANPGVAGQFPAFSPNNTFAHFGEDDNEIEQSFTVPGTTTPAATRGFGAIFLDVELPDTSFIEFFNGSNSLGRFFVEPASSGQPSFLGVLFDNPIVTDVELNLGNAQLFNLENNTIVPGPADDPQNGVDLVAVDDFIYAEPVEVEPVEVRVPESSSTFAVLAVGALGMGSLIKYRQKRA</sequence>
<keyword evidence="1" id="KW-0732">Signal</keyword>
<name>A0A1U7H8Y0_9CYAN</name>
<feature type="signal peptide" evidence="1">
    <location>
        <begin position="1"/>
        <end position="27"/>
    </location>
</feature>
<comment type="caution">
    <text evidence="2">The sequence shown here is derived from an EMBL/GenBank/DDBJ whole genome shotgun (WGS) entry which is preliminary data.</text>
</comment>
<accession>A0A1U7H8Y0</accession>
<evidence type="ECO:0008006" key="4">
    <source>
        <dbReference type="Google" id="ProtNLM"/>
    </source>
</evidence>
<evidence type="ECO:0000256" key="1">
    <source>
        <dbReference type="SAM" id="SignalP"/>
    </source>
</evidence>
<gene>
    <name evidence="2" type="ORF">NIES593_20270</name>
</gene>
<keyword evidence="3" id="KW-1185">Reference proteome</keyword>
<evidence type="ECO:0000313" key="3">
    <source>
        <dbReference type="Proteomes" id="UP000186868"/>
    </source>
</evidence>
<dbReference type="STRING" id="1921803.NIES593_20270"/>
<evidence type="ECO:0000313" key="2">
    <source>
        <dbReference type="EMBL" id="OKH19879.1"/>
    </source>
</evidence>